<comment type="similarity">
    <text evidence="1 4 8">Belongs to the Glu/Leu/Phe/Val dehydrogenases family.</text>
</comment>
<dbReference type="InterPro" id="IPR036291">
    <property type="entry name" value="NAD(P)-bd_dom_sf"/>
</dbReference>
<dbReference type="PROSITE" id="PS00074">
    <property type="entry name" value="GLFV_DEHYDROGENASE"/>
    <property type="match status" value="1"/>
</dbReference>
<protein>
    <recommendedName>
        <fullName evidence="4">Glutamate dehydrogenase</fullName>
    </recommendedName>
</protein>
<gene>
    <name evidence="10" type="primary">gdhA</name>
    <name evidence="10" type="ORF">SV7mr_04130</name>
</gene>
<accession>A0A517SP77</accession>
<evidence type="ECO:0000256" key="3">
    <source>
        <dbReference type="ARBA" id="ARBA00023027"/>
    </source>
</evidence>
<dbReference type="Proteomes" id="UP000315003">
    <property type="component" value="Chromosome"/>
</dbReference>
<dbReference type="PANTHER" id="PTHR11606:SF24">
    <property type="entry name" value="NAD-SPECIFIC GLUTAMATE DEHYDROGENASE"/>
    <property type="match status" value="1"/>
</dbReference>
<dbReference type="GO" id="GO:0004352">
    <property type="term" value="F:glutamate dehydrogenase (NAD+) activity"/>
    <property type="evidence" value="ECO:0007669"/>
    <property type="project" value="TreeGrafter"/>
</dbReference>
<feature type="binding site" evidence="6">
    <location>
        <position position="347"/>
    </location>
    <ligand>
        <name>substrate</name>
    </ligand>
</feature>
<keyword evidence="11" id="KW-1185">Reference proteome</keyword>
<dbReference type="Gene3D" id="3.40.50.10860">
    <property type="entry name" value="Leucine Dehydrogenase, chain A, domain 1"/>
    <property type="match status" value="1"/>
</dbReference>
<evidence type="ECO:0000256" key="6">
    <source>
        <dbReference type="PIRSR" id="PIRSR000185-2"/>
    </source>
</evidence>
<dbReference type="SUPFAM" id="SSF53223">
    <property type="entry name" value="Aminoacid dehydrogenase-like, N-terminal domain"/>
    <property type="match status" value="1"/>
</dbReference>
<dbReference type="Gene3D" id="3.40.50.720">
    <property type="entry name" value="NAD(P)-binding Rossmann-like Domain"/>
    <property type="match status" value="1"/>
</dbReference>
<dbReference type="InterPro" id="IPR006096">
    <property type="entry name" value="Glu/Leu/Phe/Val/Trp_DH_C"/>
</dbReference>
<dbReference type="GO" id="GO:0000166">
    <property type="term" value="F:nucleotide binding"/>
    <property type="evidence" value="ECO:0007669"/>
    <property type="project" value="UniProtKB-KW"/>
</dbReference>
<dbReference type="PIRSF" id="PIRSF000185">
    <property type="entry name" value="Glu_DH"/>
    <property type="match status" value="1"/>
</dbReference>
<evidence type="ECO:0000256" key="5">
    <source>
        <dbReference type="PIRSR" id="PIRSR000185-1"/>
    </source>
</evidence>
<evidence type="ECO:0000256" key="4">
    <source>
        <dbReference type="PIRNR" id="PIRNR000185"/>
    </source>
</evidence>
<dbReference type="GO" id="GO:0006538">
    <property type="term" value="P:L-glutamate catabolic process"/>
    <property type="evidence" value="ECO:0007669"/>
    <property type="project" value="TreeGrafter"/>
</dbReference>
<feature type="site" description="Important for catalysis" evidence="7">
    <location>
        <position position="142"/>
    </location>
</feature>
<evidence type="ECO:0000256" key="1">
    <source>
        <dbReference type="ARBA" id="ARBA00006382"/>
    </source>
</evidence>
<sequence>MKAFESTSKYFHRAADLLEIDDHMRQALLMPRREIQVQVTIERDDGSLGTFVGFRVQHNKSRGPMKGGLRFHPEVDLDETRSLASLMTWKTAVANLPYGGAKGGIGVDPKQLSTRELEHLTRAFVDQIHDIVGPDTDIPAPDMGTDHLVMSWFRNQWEKYHGFHPAVITGKPVEEYGAVGREEATGRGVGTLTIKTCNRLGMKPADTKVAIQGFGNVGSHAAKFLHESMFTIIALSDMTGTYYDPEGLDMGAVLHHKLNNPDGTLHGFNRCEVLPVDDLLTLPEIDILIPAALGGVINASNVDHISAKVIIEAANEPIEPDADDQLNERGVTVLPDILANAGGVTVSYFEWVQNRQHYRWTLDRVRQELDHTLSNSFEQVWQVAQSKNVSLRTAAYYLGIGRVLNASKLAGMTSV</sequence>
<reference evidence="10 11" key="1">
    <citation type="submission" date="2019-02" db="EMBL/GenBank/DDBJ databases">
        <title>Deep-cultivation of Planctomycetes and their phenomic and genomic characterization uncovers novel biology.</title>
        <authorList>
            <person name="Wiegand S."/>
            <person name="Jogler M."/>
            <person name="Boedeker C."/>
            <person name="Pinto D."/>
            <person name="Vollmers J."/>
            <person name="Rivas-Marin E."/>
            <person name="Kohn T."/>
            <person name="Peeters S.H."/>
            <person name="Heuer A."/>
            <person name="Rast P."/>
            <person name="Oberbeckmann S."/>
            <person name="Bunk B."/>
            <person name="Jeske O."/>
            <person name="Meyerdierks A."/>
            <person name="Storesund J.E."/>
            <person name="Kallscheuer N."/>
            <person name="Luecker S."/>
            <person name="Lage O.M."/>
            <person name="Pohl T."/>
            <person name="Merkel B.J."/>
            <person name="Hornburger P."/>
            <person name="Mueller R.-W."/>
            <person name="Bruemmer F."/>
            <person name="Labrenz M."/>
            <person name="Spormann A.M."/>
            <person name="Op den Camp H."/>
            <person name="Overmann J."/>
            <person name="Amann R."/>
            <person name="Jetten M.S.M."/>
            <person name="Mascher T."/>
            <person name="Medema M.H."/>
            <person name="Devos D.P."/>
            <person name="Kaster A.-K."/>
            <person name="Ovreas L."/>
            <person name="Rohde M."/>
            <person name="Galperin M.Y."/>
            <person name="Jogler C."/>
        </authorList>
    </citation>
    <scope>NUCLEOTIDE SEQUENCE [LARGE SCALE GENOMIC DNA]</scope>
    <source>
        <strain evidence="10 11">SV_7m_r</strain>
    </source>
</reference>
<dbReference type="InterPro" id="IPR006097">
    <property type="entry name" value="Glu/Leu/Phe/Val/Trp_DH_dimer"/>
</dbReference>
<evidence type="ECO:0000256" key="8">
    <source>
        <dbReference type="RuleBase" id="RU004417"/>
    </source>
</evidence>
<organism evidence="10 11">
    <name type="scientific">Stieleria bergensis</name>
    <dbReference type="NCBI Taxonomy" id="2528025"/>
    <lineage>
        <taxon>Bacteria</taxon>
        <taxon>Pseudomonadati</taxon>
        <taxon>Planctomycetota</taxon>
        <taxon>Planctomycetia</taxon>
        <taxon>Pirellulales</taxon>
        <taxon>Pirellulaceae</taxon>
        <taxon>Stieleria</taxon>
    </lineage>
</organism>
<dbReference type="SMART" id="SM00839">
    <property type="entry name" value="ELFV_dehydrog"/>
    <property type="match status" value="1"/>
</dbReference>
<feature type="active site" description="Proton donor" evidence="5">
    <location>
        <position position="102"/>
    </location>
</feature>
<feature type="domain" description="Glutamate/phenylalanine/leucine/valine/L-tryptophan dehydrogenase C-terminal" evidence="9">
    <location>
        <begin position="178"/>
        <end position="411"/>
    </location>
</feature>
<dbReference type="InterPro" id="IPR033922">
    <property type="entry name" value="NAD_bind_Glu_DH"/>
</dbReference>
<dbReference type="PANTHER" id="PTHR11606">
    <property type="entry name" value="GLUTAMATE DEHYDROGENASE"/>
    <property type="match status" value="1"/>
</dbReference>
<feature type="binding site" evidence="6">
    <location>
        <position position="216"/>
    </location>
    <ligand>
        <name>NAD(+)</name>
        <dbReference type="ChEBI" id="CHEBI:57540"/>
    </ligand>
</feature>
<keyword evidence="2 4" id="KW-0560">Oxidoreductase</keyword>
<dbReference type="InterPro" id="IPR014362">
    <property type="entry name" value="Glu_DH"/>
</dbReference>
<dbReference type="OrthoDB" id="9803297at2"/>
<dbReference type="FunFam" id="3.40.50.10860:FF:000003">
    <property type="entry name" value="Glutamate dehydrogenase"/>
    <property type="match status" value="1"/>
</dbReference>
<dbReference type="PRINTS" id="PR00082">
    <property type="entry name" value="GLFDHDRGNASE"/>
</dbReference>
<evidence type="ECO:0000259" key="9">
    <source>
        <dbReference type="SMART" id="SM00839"/>
    </source>
</evidence>
<dbReference type="InterPro" id="IPR006095">
    <property type="entry name" value="Glu/Leu/Phe/Val/Trp_DH"/>
</dbReference>
<evidence type="ECO:0000313" key="10">
    <source>
        <dbReference type="EMBL" id="QDT57926.1"/>
    </source>
</evidence>
<feature type="binding site" evidence="6">
    <location>
        <position position="90"/>
    </location>
    <ligand>
        <name>substrate</name>
    </ligand>
</feature>
<proteinExistence type="inferred from homology"/>
<dbReference type="RefSeq" id="WP_145268716.1">
    <property type="nucleotide sequence ID" value="NZ_CP036272.1"/>
</dbReference>
<dbReference type="Pfam" id="PF02812">
    <property type="entry name" value="ELFV_dehydrog_N"/>
    <property type="match status" value="1"/>
</dbReference>
<dbReference type="InterPro" id="IPR046346">
    <property type="entry name" value="Aminoacid_DH-like_N_sf"/>
</dbReference>
<dbReference type="CDD" id="cd01076">
    <property type="entry name" value="NAD_bind_1_Glu_DH"/>
    <property type="match status" value="1"/>
</dbReference>
<dbReference type="EMBL" id="CP036272">
    <property type="protein sequence ID" value="QDT57926.1"/>
    <property type="molecule type" value="Genomic_DNA"/>
</dbReference>
<dbReference type="Pfam" id="PF00208">
    <property type="entry name" value="ELFV_dehydrog"/>
    <property type="match status" value="1"/>
</dbReference>
<feature type="binding site" evidence="6">
    <location>
        <position position="185"/>
    </location>
    <ligand>
        <name>NAD(+)</name>
        <dbReference type="ChEBI" id="CHEBI:57540"/>
    </ligand>
</feature>
<dbReference type="InterPro" id="IPR033524">
    <property type="entry name" value="Glu/Leu/Phe/Val_DH_AS"/>
</dbReference>
<evidence type="ECO:0000313" key="11">
    <source>
        <dbReference type="Proteomes" id="UP000315003"/>
    </source>
</evidence>
<keyword evidence="6" id="KW-0547">Nucleotide-binding</keyword>
<dbReference type="AlphaFoldDB" id="A0A517SP77"/>
<dbReference type="SUPFAM" id="SSF51735">
    <property type="entry name" value="NAD(P)-binding Rossmann-fold domains"/>
    <property type="match status" value="1"/>
</dbReference>
<feature type="binding site" evidence="6">
    <location>
        <position position="66"/>
    </location>
    <ligand>
        <name>substrate</name>
    </ligand>
</feature>
<evidence type="ECO:0000256" key="2">
    <source>
        <dbReference type="ARBA" id="ARBA00023002"/>
    </source>
</evidence>
<evidence type="ECO:0000256" key="7">
    <source>
        <dbReference type="PIRSR" id="PIRSR000185-3"/>
    </source>
</evidence>
<name>A0A517SP77_9BACT</name>
<keyword evidence="3 6" id="KW-0520">NAD</keyword>